<dbReference type="Proteomes" id="UP000085678">
    <property type="component" value="Unplaced"/>
</dbReference>
<feature type="region of interest" description="Disordered" evidence="1">
    <location>
        <begin position="144"/>
        <end position="186"/>
    </location>
</feature>
<dbReference type="OrthoDB" id="6062535at2759"/>
<dbReference type="AlphaFoldDB" id="A0A1S3J7Y5"/>
<feature type="compositionally biased region" description="Polar residues" evidence="1">
    <location>
        <begin position="145"/>
        <end position="155"/>
    </location>
</feature>
<reference evidence="3" key="1">
    <citation type="submission" date="2025-08" db="UniProtKB">
        <authorList>
            <consortium name="RefSeq"/>
        </authorList>
    </citation>
    <scope>IDENTIFICATION</scope>
    <source>
        <tissue evidence="3">Gonads</tissue>
    </source>
</reference>
<dbReference type="RefSeq" id="XP_013406510.1">
    <property type="nucleotide sequence ID" value="XM_013551056.1"/>
</dbReference>
<dbReference type="GeneID" id="106170982"/>
<name>A0A1S3J7Y5_LINAN</name>
<accession>A0A1S3J7Y5</accession>
<evidence type="ECO:0000313" key="3">
    <source>
        <dbReference type="RefSeq" id="XP_013406510.1"/>
    </source>
</evidence>
<proteinExistence type="predicted"/>
<dbReference type="InParanoid" id="A0A1S3J7Y5"/>
<evidence type="ECO:0000313" key="2">
    <source>
        <dbReference type="Proteomes" id="UP000085678"/>
    </source>
</evidence>
<dbReference type="KEGG" id="lak:106170982"/>
<gene>
    <name evidence="3" type="primary">LOC106170982</name>
</gene>
<keyword evidence="2" id="KW-1185">Reference proteome</keyword>
<evidence type="ECO:0000256" key="1">
    <source>
        <dbReference type="SAM" id="MobiDB-lite"/>
    </source>
</evidence>
<organism evidence="2 3">
    <name type="scientific">Lingula anatina</name>
    <name type="common">Brachiopod</name>
    <name type="synonym">Lingula unguis</name>
    <dbReference type="NCBI Taxonomy" id="7574"/>
    <lineage>
        <taxon>Eukaryota</taxon>
        <taxon>Metazoa</taxon>
        <taxon>Spiralia</taxon>
        <taxon>Lophotrochozoa</taxon>
        <taxon>Brachiopoda</taxon>
        <taxon>Linguliformea</taxon>
        <taxon>Lingulata</taxon>
        <taxon>Lingulida</taxon>
        <taxon>Linguloidea</taxon>
        <taxon>Lingulidae</taxon>
        <taxon>Lingula</taxon>
    </lineage>
</organism>
<sequence length="234" mass="26927">MKMSDRSRSTETHNKNIEVFQSPFDRMYEKRFGRRGSGALERVNNRRTEMSNEMAFSALPLDKPIGLRRWTAWRTRLNHGLIDLALDPFLQSKFTPETEPTVFIDSNTCDFALHYAVADFPERTDINLDAETYVSFGIPRAKVQRPTSAPSSANFEGTRLKRRPTPSIPEEELSSPSPVPDSEDSTPDLIAEEVLLECERLYTRPLHLLQRPTNPLFYDENRETDSITVTAQFW</sequence>
<protein>
    <submittedName>
        <fullName evidence="3">Uncharacterized protein LOC106170982</fullName>
    </submittedName>
</protein>